<dbReference type="GO" id="GO:0016747">
    <property type="term" value="F:acyltransferase activity, transferring groups other than amino-acyl groups"/>
    <property type="evidence" value="ECO:0007669"/>
    <property type="project" value="InterPro"/>
</dbReference>
<dbReference type="PANTHER" id="PTHR11161:SF4">
    <property type="entry name" value="DROP DEAD"/>
    <property type="match status" value="1"/>
</dbReference>
<feature type="transmembrane region" description="Helical" evidence="1">
    <location>
        <begin position="464"/>
        <end position="481"/>
    </location>
</feature>
<keyword evidence="1" id="KW-0812">Transmembrane</keyword>
<sequence>MGCPTLSFSKCVVLFLCCLGTTGSDLVSSTVFESINGLREDVCDRGFRNPSNGALSQLHSISDIVSFGMLPTNATNNKCREDSIRLIENARLFDLHALNVLDSWGKFPSSVLRGNVIQFGNFDQCVRTNERYCLLTLSLPKLTAFDHLIHSHHILASTMEDSGHRIPLSFSLVQWGVCVPSSCTAVDLESALRSNARSHAHATGVEVRVENKMCQARRDPLPAPKYGMRIALLVFGVLISSCIAATLLDCDSYRARRPNSALMCFSLKKNWKKLTDTETNNEEDIDCLNGVRFMSALALLFSHKQMGLMFLPYINRTDLAEITGMAWSTIGRTAIIHTDAFIFMSGLLTARSFLNELSRKGKLDVKSRLISRIFRLSPNLMAVILFATWIFPNINWGPLWPQVVTTHSELCRKYFWRNMFFIHNFFPFEKMCLTHTHQLGMDMQLFIASPLLVYCLWKWPKRSALGLVLAAALSTMFRYNATIQHNLSPIVHYGVSIAQLMRTADLSYIRPTHRATVYIMGIFFAYFLHLRRKRAPLIMSKMTVAAGWIFGLSLGLLALIGPYNTALLGYVYDPVEAAIYAAFSPILWCTFISWAVLSSYYGYGGWLGAFLSWKYFKVFTRLAYAIYLTQFPVFFYNVGTTKAALYYSSLDLFNFSEFGVILFLSVALTLLVDLPFQNLRRVLQSKKAPDTKEIVEKSDSNDGVLSKKLRDLGNVSNDNEAEANNRDADIRRRRGSIRDIGTNL</sequence>
<dbReference type="Pfam" id="PF01757">
    <property type="entry name" value="Acyl_transf_3"/>
    <property type="match status" value="1"/>
</dbReference>
<dbReference type="InParanoid" id="A0A482WJS3"/>
<feature type="transmembrane region" description="Helical" evidence="1">
    <location>
        <begin position="658"/>
        <end position="676"/>
    </location>
</feature>
<evidence type="ECO:0000313" key="5">
    <source>
        <dbReference type="Proteomes" id="UP000291343"/>
    </source>
</evidence>
<feature type="signal peptide" evidence="2">
    <location>
        <begin position="1"/>
        <end position="24"/>
    </location>
</feature>
<dbReference type="OrthoDB" id="4794873at2759"/>
<keyword evidence="5" id="KW-1185">Reference proteome</keyword>
<feature type="transmembrane region" description="Helical" evidence="1">
    <location>
        <begin position="439"/>
        <end position="457"/>
    </location>
</feature>
<evidence type="ECO:0000259" key="3">
    <source>
        <dbReference type="SMART" id="SM00703"/>
    </source>
</evidence>
<dbReference type="InterPro" id="IPR052728">
    <property type="entry name" value="O2_lipid_transport_reg"/>
</dbReference>
<feature type="transmembrane region" description="Helical" evidence="1">
    <location>
        <begin position="226"/>
        <end position="248"/>
    </location>
</feature>
<keyword evidence="1" id="KW-0472">Membrane</keyword>
<feature type="transmembrane region" description="Helical" evidence="1">
    <location>
        <begin position="577"/>
        <end position="597"/>
    </location>
</feature>
<evidence type="ECO:0000313" key="4">
    <source>
        <dbReference type="EMBL" id="RZF33764.1"/>
    </source>
</evidence>
<keyword evidence="2" id="KW-0732">Signal</keyword>
<accession>A0A482WJS3</accession>
<reference evidence="4 5" key="1">
    <citation type="journal article" date="2017" name="Gigascience">
        <title>Genome sequence of the small brown planthopper, Laodelphax striatellus.</title>
        <authorList>
            <person name="Zhu J."/>
            <person name="Jiang F."/>
            <person name="Wang X."/>
            <person name="Yang P."/>
            <person name="Bao Y."/>
            <person name="Zhao W."/>
            <person name="Wang W."/>
            <person name="Lu H."/>
            <person name="Wang Q."/>
            <person name="Cui N."/>
            <person name="Li J."/>
            <person name="Chen X."/>
            <person name="Luo L."/>
            <person name="Yu J."/>
            <person name="Kang L."/>
            <person name="Cui F."/>
        </authorList>
    </citation>
    <scope>NUCLEOTIDE SEQUENCE [LARGE SCALE GENOMIC DNA]</scope>
    <source>
        <strain evidence="4">Lst14</strain>
    </source>
</reference>
<name>A0A482WJS3_LAOST</name>
<comment type="caution">
    <text evidence="4">The sequence shown here is derived from an EMBL/GenBank/DDBJ whole genome shotgun (WGS) entry which is preliminary data.</text>
</comment>
<dbReference type="EMBL" id="QKKF02033458">
    <property type="protein sequence ID" value="RZF33764.1"/>
    <property type="molecule type" value="Genomic_DNA"/>
</dbReference>
<feature type="transmembrane region" description="Helical" evidence="1">
    <location>
        <begin position="512"/>
        <end position="530"/>
    </location>
</feature>
<feature type="transmembrane region" description="Helical" evidence="1">
    <location>
        <begin position="618"/>
        <end position="638"/>
    </location>
</feature>
<evidence type="ECO:0000256" key="2">
    <source>
        <dbReference type="SAM" id="SignalP"/>
    </source>
</evidence>
<gene>
    <name evidence="4" type="ORF">LSTR_LSTR008023</name>
</gene>
<dbReference type="Pfam" id="PF20146">
    <property type="entry name" value="NRF"/>
    <property type="match status" value="1"/>
</dbReference>
<organism evidence="4 5">
    <name type="scientific">Laodelphax striatellus</name>
    <name type="common">Small brown planthopper</name>
    <name type="synonym">Delphax striatella</name>
    <dbReference type="NCBI Taxonomy" id="195883"/>
    <lineage>
        <taxon>Eukaryota</taxon>
        <taxon>Metazoa</taxon>
        <taxon>Ecdysozoa</taxon>
        <taxon>Arthropoda</taxon>
        <taxon>Hexapoda</taxon>
        <taxon>Insecta</taxon>
        <taxon>Pterygota</taxon>
        <taxon>Neoptera</taxon>
        <taxon>Paraneoptera</taxon>
        <taxon>Hemiptera</taxon>
        <taxon>Auchenorrhyncha</taxon>
        <taxon>Fulgoroidea</taxon>
        <taxon>Delphacidae</taxon>
        <taxon>Criomorphinae</taxon>
        <taxon>Laodelphax</taxon>
    </lineage>
</organism>
<dbReference type="InterPro" id="IPR006621">
    <property type="entry name" value="Nose-resist-to-fluoxetine_N"/>
</dbReference>
<feature type="transmembrane region" description="Helical" evidence="1">
    <location>
        <begin position="542"/>
        <end position="565"/>
    </location>
</feature>
<keyword evidence="1" id="KW-1133">Transmembrane helix</keyword>
<proteinExistence type="predicted"/>
<feature type="transmembrane region" description="Helical" evidence="1">
    <location>
        <begin position="373"/>
        <end position="391"/>
    </location>
</feature>
<dbReference type="PANTHER" id="PTHR11161">
    <property type="entry name" value="O-ACYLTRANSFERASE"/>
    <property type="match status" value="1"/>
</dbReference>
<dbReference type="Proteomes" id="UP000291343">
    <property type="component" value="Unassembled WGS sequence"/>
</dbReference>
<protein>
    <recommendedName>
        <fullName evidence="3">Nose resistant-to-fluoxetine protein N-terminal domain-containing protein</fullName>
    </recommendedName>
</protein>
<evidence type="ECO:0000256" key="1">
    <source>
        <dbReference type="SAM" id="Phobius"/>
    </source>
</evidence>
<feature type="domain" description="Nose resistant-to-fluoxetine protein N-terminal" evidence="3">
    <location>
        <begin position="76"/>
        <end position="209"/>
    </location>
</feature>
<feature type="chain" id="PRO_5019716668" description="Nose resistant-to-fluoxetine protein N-terminal domain-containing protein" evidence="2">
    <location>
        <begin position="25"/>
        <end position="744"/>
    </location>
</feature>
<dbReference type="SMART" id="SM00703">
    <property type="entry name" value="NRF"/>
    <property type="match status" value="1"/>
</dbReference>
<dbReference type="InterPro" id="IPR002656">
    <property type="entry name" value="Acyl_transf_3_dom"/>
</dbReference>
<dbReference type="AlphaFoldDB" id="A0A482WJS3"/>